<protein>
    <submittedName>
        <fullName evidence="3">Uncharacterized protein</fullName>
    </submittedName>
</protein>
<proteinExistence type="predicted"/>
<keyword evidence="2" id="KW-0732">Signal</keyword>
<comment type="caution">
    <text evidence="3">The sequence shown here is derived from an EMBL/GenBank/DDBJ whole genome shotgun (WGS) entry which is preliminary data.</text>
</comment>
<reference evidence="4" key="1">
    <citation type="journal article" date="2019" name="Int. J. Syst. Evol. Microbiol.">
        <title>The Global Catalogue of Microorganisms (GCM) 10K type strain sequencing project: providing services to taxonomists for standard genome sequencing and annotation.</title>
        <authorList>
            <consortium name="The Broad Institute Genomics Platform"/>
            <consortium name="The Broad Institute Genome Sequencing Center for Infectious Disease"/>
            <person name="Wu L."/>
            <person name="Ma J."/>
        </authorList>
    </citation>
    <scope>NUCLEOTIDE SEQUENCE [LARGE SCALE GENOMIC DNA]</scope>
    <source>
        <strain evidence="4">CCTCC AB 2017081</strain>
    </source>
</reference>
<gene>
    <name evidence="3" type="ORF">ACFOSB_02740</name>
</gene>
<feature type="compositionally biased region" description="Low complexity" evidence="1">
    <location>
        <begin position="41"/>
        <end position="51"/>
    </location>
</feature>
<sequence>MNAKSRTLYVLLAAALALGTAAAKHGADDPPGDDHGRHGAGHATAPAAALPVLARHGADDPPGDDHGHHGAGHA</sequence>
<evidence type="ECO:0000313" key="4">
    <source>
        <dbReference type="Proteomes" id="UP001595803"/>
    </source>
</evidence>
<dbReference type="EMBL" id="JBHRZG010000002">
    <property type="protein sequence ID" value="MFC3831779.1"/>
    <property type="molecule type" value="Genomic_DNA"/>
</dbReference>
<feature type="signal peptide" evidence="2">
    <location>
        <begin position="1"/>
        <end position="26"/>
    </location>
</feature>
<feature type="chain" id="PRO_5046988693" evidence="2">
    <location>
        <begin position="27"/>
        <end position="74"/>
    </location>
</feature>
<evidence type="ECO:0000313" key="3">
    <source>
        <dbReference type="EMBL" id="MFC3831779.1"/>
    </source>
</evidence>
<organism evidence="3 4">
    <name type="scientific">Deinococcus rufus</name>
    <dbReference type="NCBI Taxonomy" id="2136097"/>
    <lineage>
        <taxon>Bacteria</taxon>
        <taxon>Thermotogati</taxon>
        <taxon>Deinococcota</taxon>
        <taxon>Deinococci</taxon>
        <taxon>Deinococcales</taxon>
        <taxon>Deinococcaceae</taxon>
        <taxon>Deinococcus</taxon>
    </lineage>
</organism>
<evidence type="ECO:0000256" key="1">
    <source>
        <dbReference type="SAM" id="MobiDB-lite"/>
    </source>
</evidence>
<dbReference type="Proteomes" id="UP001595803">
    <property type="component" value="Unassembled WGS sequence"/>
</dbReference>
<feature type="compositionally biased region" description="Basic and acidic residues" evidence="1">
    <location>
        <begin position="25"/>
        <end position="37"/>
    </location>
</feature>
<feature type="compositionally biased region" description="Basic and acidic residues" evidence="1">
    <location>
        <begin position="56"/>
        <end position="68"/>
    </location>
</feature>
<keyword evidence="4" id="KW-1185">Reference proteome</keyword>
<feature type="region of interest" description="Disordered" evidence="1">
    <location>
        <begin position="20"/>
        <end position="74"/>
    </location>
</feature>
<evidence type="ECO:0000256" key="2">
    <source>
        <dbReference type="SAM" id="SignalP"/>
    </source>
</evidence>
<dbReference type="RefSeq" id="WP_295816455.1">
    <property type="nucleotide sequence ID" value="NZ_JBHRZG010000002.1"/>
</dbReference>
<name>A0ABV7Z3Y0_9DEIO</name>
<accession>A0ABV7Z3Y0</accession>